<accession>I2GGD9</accession>
<dbReference type="PROSITE" id="PS51257">
    <property type="entry name" value="PROKAR_LIPOPROTEIN"/>
    <property type="match status" value="1"/>
</dbReference>
<protein>
    <recommendedName>
        <fullName evidence="3">DUF4249 domain-containing protein</fullName>
    </recommendedName>
</protein>
<evidence type="ECO:0000313" key="2">
    <source>
        <dbReference type="Proteomes" id="UP000009309"/>
    </source>
</evidence>
<evidence type="ECO:0008006" key="3">
    <source>
        <dbReference type="Google" id="ProtNLM"/>
    </source>
</evidence>
<dbReference type="EMBL" id="CAIT01000006">
    <property type="protein sequence ID" value="CCH52964.1"/>
    <property type="molecule type" value="Genomic_DNA"/>
</dbReference>
<reference evidence="1 2" key="1">
    <citation type="journal article" date="2012" name="J. Bacteriol.">
        <title>Genome Sequence of the Filamentous Bacterium Fibrisoma limi BUZ 3T.</title>
        <authorList>
            <person name="Filippini M."/>
            <person name="Qi W."/>
            <person name="Jaenicke S."/>
            <person name="Goesmann A."/>
            <person name="Smits T.H."/>
            <person name="Bagheri H.C."/>
        </authorList>
    </citation>
    <scope>NUCLEOTIDE SEQUENCE [LARGE SCALE GENOMIC DNA]</scope>
    <source>
        <strain evidence="2">BUZ 3T</strain>
    </source>
</reference>
<keyword evidence="2" id="KW-1185">Reference proteome</keyword>
<dbReference type="STRING" id="1185876.BN8_02013"/>
<comment type="caution">
    <text evidence="1">The sequence shown here is derived from an EMBL/GenBank/DDBJ whole genome shotgun (WGS) entry which is preliminary data.</text>
</comment>
<evidence type="ECO:0000313" key="1">
    <source>
        <dbReference type="EMBL" id="CCH52964.1"/>
    </source>
</evidence>
<dbReference type="Proteomes" id="UP000009309">
    <property type="component" value="Unassembled WGS sequence"/>
</dbReference>
<dbReference type="OrthoDB" id="637707at2"/>
<dbReference type="AlphaFoldDB" id="I2GGD9"/>
<proteinExistence type="predicted"/>
<dbReference type="RefSeq" id="WP_009281548.1">
    <property type="nucleotide sequence ID" value="NZ_CAIT01000006.1"/>
</dbReference>
<name>I2GGD9_9BACT</name>
<dbReference type="Pfam" id="PF14054">
    <property type="entry name" value="DUF4249"/>
    <property type="match status" value="1"/>
</dbReference>
<dbReference type="InterPro" id="IPR025345">
    <property type="entry name" value="DUF4249"/>
</dbReference>
<sequence>MLRYSILLGLLTSLTSCVDVIQLDLNRSNPAVVIEGRITDRDSMNEVRITQSVDFDYANEFPPITNAQVVVRDLTTGLADTLTQSFPGVYPITKLTGVPGHRYQLTVIIGEKSYSALATMPSRVELDQVSYTTDNRLNGTSIRTVATYWDPATPGNYYRFVNYQNGLASRTFFVRSDAFTNGNRVVQTIRDENITIQAGDTMIVDMQCIEKAVFEYFNGLAQLQGDNINQGVSPTNPPGNISGGALGYFSAHTVSRRTVVIP</sequence>
<dbReference type="eggNOG" id="ENOG502ZCA0">
    <property type="taxonomic scope" value="Bacteria"/>
</dbReference>
<organism evidence="1 2">
    <name type="scientific">Fibrisoma limi BUZ 3</name>
    <dbReference type="NCBI Taxonomy" id="1185876"/>
    <lineage>
        <taxon>Bacteria</taxon>
        <taxon>Pseudomonadati</taxon>
        <taxon>Bacteroidota</taxon>
        <taxon>Cytophagia</taxon>
        <taxon>Cytophagales</taxon>
        <taxon>Spirosomataceae</taxon>
        <taxon>Fibrisoma</taxon>
    </lineage>
</organism>
<gene>
    <name evidence="1" type="ORF">BN8_02013</name>
</gene>